<keyword evidence="7" id="KW-0032">Aminotransferase</keyword>
<dbReference type="CDD" id="cd07377">
    <property type="entry name" value="WHTH_GntR"/>
    <property type="match status" value="1"/>
</dbReference>
<dbReference type="InterPro" id="IPR036390">
    <property type="entry name" value="WH_DNA-bd_sf"/>
</dbReference>
<dbReference type="InterPro" id="IPR004839">
    <property type="entry name" value="Aminotransferase_I/II_large"/>
</dbReference>
<dbReference type="GO" id="GO:0003700">
    <property type="term" value="F:DNA-binding transcription factor activity"/>
    <property type="evidence" value="ECO:0007669"/>
    <property type="project" value="InterPro"/>
</dbReference>
<proteinExistence type="inferred from homology"/>
<dbReference type="InterPro" id="IPR051446">
    <property type="entry name" value="HTH_trans_reg/aminotransferase"/>
</dbReference>
<evidence type="ECO:0000259" key="6">
    <source>
        <dbReference type="PROSITE" id="PS50949"/>
    </source>
</evidence>
<dbReference type="GO" id="GO:0003677">
    <property type="term" value="F:DNA binding"/>
    <property type="evidence" value="ECO:0007669"/>
    <property type="project" value="UniProtKB-KW"/>
</dbReference>
<gene>
    <name evidence="7" type="ORF">F0M18_00540</name>
</gene>
<dbReference type="PRINTS" id="PR00035">
    <property type="entry name" value="HTHGNTR"/>
</dbReference>
<reference evidence="7 8" key="1">
    <citation type="submission" date="2019-09" db="EMBL/GenBank/DDBJ databases">
        <authorList>
            <person name="Chen X.-Y."/>
        </authorList>
    </citation>
    <scope>NUCLEOTIDE SEQUENCE [LARGE SCALE GENOMIC DNA]</scope>
    <source>
        <strain evidence="7 8">NY5</strain>
    </source>
</reference>
<keyword evidence="4" id="KW-0238">DNA-binding</keyword>
<dbReference type="PANTHER" id="PTHR46577">
    <property type="entry name" value="HTH-TYPE TRANSCRIPTIONAL REGULATORY PROTEIN GABR"/>
    <property type="match status" value="1"/>
</dbReference>
<accession>A0A5B0X5X2</accession>
<dbReference type="AlphaFoldDB" id="A0A5B0X5X2"/>
<dbReference type="Gene3D" id="1.10.10.10">
    <property type="entry name" value="Winged helix-like DNA-binding domain superfamily/Winged helix DNA-binding domain"/>
    <property type="match status" value="1"/>
</dbReference>
<keyword evidence="5" id="KW-0804">Transcription</keyword>
<evidence type="ECO:0000256" key="5">
    <source>
        <dbReference type="ARBA" id="ARBA00023163"/>
    </source>
</evidence>
<dbReference type="InterPro" id="IPR015421">
    <property type="entry name" value="PyrdxlP-dep_Trfase_major"/>
</dbReference>
<dbReference type="SUPFAM" id="SSF46785">
    <property type="entry name" value="Winged helix' DNA-binding domain"/>
    <property type="match status" value="1"/>
</dbReference>
<protein>
    <submittedName>
        <fullName evidence="7">PLP-dependent aminotransferase family protein</fullName>
    </submittedName>
</protein>
<dbReference type="PROSITE" id="PS50949">
    <property type="entry name" value="HTH_GNTR"/>
    <property type="match status" value="1"/>
</dbReference>
<dbReference type="RefSeq" id="WP_149609437.1">
    <property type="nucleotide sequence ID" value="NZ_VTUX01000001.1"/>
</dbReference>
<evidence type="ECO:0000256" key="2">
    <source>
        <dbReference type="ARBA" id="ARBA00022898"/>
    </source>
</evidence>
<dbReference type="CDD" id="cd00609">
    <property type="entry name" value="AAT_like"/>
    <property type="match status" value="1"/>
</dbReference>
<evidence type="ECO:0000256" key="3">
    <source>
        <dbReference type="ARBA" id="ARBA00023015"/>
    </source>
</evidence>
<dbReference type="InterPro" id="IPR000524">
    <property type="entry name" value="Tscrpt_reg_HTH_GntR"/>
</dbReference>
<evidence type="ECO:0000313" key="8">
    <source>
        <dbReference type="Proteomes" id="UP000323708"/>
    </source>
</evidence>
<dbReference type="Pfam" id="PF00155">
    <property type="entry name" value="Aminotran_1_2"/>
    <property type="match status" value="1"/>
</dbReference>
<evidence type="ECO:0000256" key="4">
    <source>
        <dbReference type="ARBA" id="ARBA00023125"/>
    </source>
</evidence>
<feature type="domain" description="HTH gntR-type" evidence="6">
    <location>
        <begin position="14"/>
        <end position="82"/>
    </location>
</feature>
<dbReference type="InterPro" id="IPR015424">
    <property type="entry name" value="PyrdxlP-dep_Trfase"/>
</dbReference>
<keyword evidence="2" id="KW-0663">Pyridoxal phosphate</keyword>
<dbReference type="Pfam" id="PF00392">
    <property type="entry name" value="GntR"/>
    <property type="match status" value="1"/>
</dbReference>
<comment type="caution">
    <text evidence="7">The sequence shown here is derived from an EMBL/GenBank/DDBJ whole genome shotgun (WGS) entry which is preliminary data.</text>
</comment>
<dbReference type="Proteomes" id="UP000323708">
    <property type="component" value="Unassembled WGS sequence"/>
</dbReference>
<sequence length="618" mass="70266">MSEAIIYLDPESTLNLQAQIRQKLVEAITLGNFPEGQRLPSSRKLAEHLGVARNTVVLAYQQLVDEGYLVSRERSGLYVNEEIKAGQVAPEKFQKRRREASSRWRMRFRGSLAPSQEFTCPPNWQQYPYPFLEGQFDHSLYPVKEWREASRLALGVREINAWAGETGDIDDPVLIEQIRTRILPRRGIQARPEEILVTVGTQQALYLVAQLLVDTQVAVAVEEPGYPGMRRLLAQRGAPIIYQPVDEQGLVVDERLDDCQLIYVTPSHQTPTAVTMSMERRQALLAAAGRNDALIIEDDFEFESNYLTSPHPALRSMDREDRVIYVSCLSKVLSPGLRLGFMVAAPEVIDEARKLRRLMVRHPPLNNQRTAAFFLSLGHYDSFLMHMHRIFEQRWIALRRALNYYMLFYVEMAPAQGGTSLWVRGPEDLDVKYVAEEAAKRGILIEPVDHYYATSNAPKNCFRMGVTSIPHERIRDGVLALRDLFHDLTENKTETFDNARGEHLVGSALHDALAGKVMVSVIAYGDPCTIEICDDGSLIGKAGYAAEDVDQGHWWIEGDRWHRQWGRWAWGETGIYDVRREGSVIKLFDEDGWLIDRYIPQHIPDGEAHDATTGLNTT</sequence>
<keyword evidence="7" id="KW-0808">Transferase</keyword>
<dbReference type="Gene3D" id="3.40.640.10">
    <property type="entry name" value="Type I PLP-dependent aspartate aminotransferase-like (Major domain)"/>
    <property type="match status" value="1"/>
</dbReference>
<keyword evidence="8" id="KW-1185">Reference proteome</keyword>
<name>A0A5B0X5X2_9GAMM</name>
<comment type="similarity">
    <text evidence="1">In the C-terminal section; belongs to the class-I pyridoxal-phosphate-dependent aminotransferase family.</text>
</comment>
<dbReference type="PANTHER" id="PTHR46577:SF1">
    <property type="entry name" value="HTH-TYPE TRANSCRIPTIONAL REGULATORY PROTEIN GABR"/>
    <property type="match status" value="1"/>
</dbReference>
<dbReference type="InterPro" id="IPR036388">
    <property type="entry name" value="WH-like_DNA-bd_sf"/>
</dbReference>
<evidence type="ECO:0000256" key="1">
    <source>
        <dbReference type="ARBA" id="ARBA00005384"/>
    </source>
</evidence>
<evidence type="ECO:0000313" key="7">
    <source>
        <dbReference type="EMBL" id="KAA1193968.1"/>
    </source>
</evidence>
<dbReference type="SMART" id="SM00345">
    <property type="entry name" value="HTH_GNTR"/>
    <property type="match status" value="1"/>
</dbReference>
<dbReference type="GO" id="GO:0008483">
    <property type="term" value="F:transaminase activity"/>
    <property type="evidence" value="ECO:0007669"/>
    <property type="project" value="UniProtKB-KW"/>
</dbReference>
<keyword evidence="3" id="KW-0805">Transcription regulation</keyword>
<dbReference type="GO" id="GO:0030170">
    <property type="term" value="F:pyridoxal phosphate binding"/>
    <property type="evidence" value="ECO:0007669"/>
    <property type="project" value="InterPro"/>
</dbReference>
<dbReference type="EMBL" id="VTUX01000001">
    <property type="protein sequence ID" value="KAA1193968.1"/>
    <property type="molecule type" value="Genomic_DNA"/>
</dbReference>
<organism evidence="7 8">
    <name type="scientific">Pseudohalioglobus sediminis</name>
    <dbReference type="NCBI Taxonomy" id="2606449"/>
    <lineage>
        <taxon>Bacteria</taxon>
        <taxon>Pseudomonadati</taxon>
        <taxon>Pseudomonadota</taxon>
        <taxon>Gammaproteobacteria</taxon>
        <taxon>Cellvibrionales</taxon>
        <taxon>Halieaceae</taxon>
        <taxon>Pseudohalioglobus</taxon>
    </lineage>
</organism>
<dbReference type="SUPFAM" id="SSF53383">
    <property type="entry name" value="PLP-dependent transferases"/>
    <property type="match status" value="1"/>
</dbReference>